<dbReference type="GO" id="GO:0005975">
    <property type="term" value="P:carbohydrate metabolic process"/>
    <property type="evidence" value="ECO:0007669"/>
    <property type="project" value="InterPro"/>
</dbReference>
<comment type="caution">
    <text evidence="10">The sequence shown here is derived from an EMBL/GenBank/DDBJ whole genome shotgun (WGS) entry which is preliminary data.</text>
</comment>
<dbReference type="Gene3D" id="2.115.10.20">
    <property type="entry name" value="Glycosyl hydrolase domain, family 43"/>
    <property type="match status" value="1"/>
</dbReference>
<proteinExistence type="inferred from homology"/>
<dbReference type="EMBL" id="DXCK01000118">
    <property type="protein sequence ID" value="HIZ02322.1"/>
    <property type="molecule type" value="Genomic_DNA"/>
</dbReference>
<protein>
    <submittedName>
        <fullName evidence="10">Family 43 glycosylhydrolase</fullName>
    </submittedName>
</protein>
<keyword evidence="4 5" id="KW-0326">Glycosidase</keyword>
<evidence type="ECO:0000256" key="7">
    <source>
        <dbReference type="PIRSR" id="PIRSR026534-2"/>
    </source>
</evidence>
<dbReference type="InterPro" id="IPR016840">
    <property type="entry name" value="Glyco_hydro_43_endo_a_Ara-ase"/>
</dbReference>
<dbReference type="CDD" id="cd18616">
    <property type="entry name" value="GH43_ABN-like"/>
    <property type="match status" value="1"/>
</dbReference>
<evidence type="ECO:0000256" key="9">
    <source>
        <dbReference type="SAM" id="MobiDB-lite"/>
    </source>
</evidence>
<dbReference type="InterPro" id="IPR023296">
    <property type="entry name" value="Glyco_hydro_beta-prop_sf"/>
</dbReference>
<feature type="binding site" evidence="7">
    <location>
        <position position="111"/>
    </location>
    <ligand>
        <name>substrate</name>
    </ligand>
</feature>
<feature type="binding site" evidence="7">
    <location>
        <begin position="165"/>
        <end position="167"/>
    </location>
    <ligand>
        <name>substrate</name>
    </ligand>
</feature>
<gene>
    <name evidence="10" type="ORF">H9819_08780</name>
</gene>
<evidence type="ECO:0000256" key="2">
    <source>
        <dbReference type="ARBA" id="ARBA00009865"/>
    </source>
</evidence>
<feature type="site" description="Important for substrate recognition" evidence="8">
    <location>
        <position position="277"/>
    </location>
</feature>
<feature type="region of interest" description="Disordered" evidence="9">
    <location>
        <begin position="1"/>
        <end position="26"/>
    </location>
</feature>
<dbReference type="Pfam" id="PF04616">
    <property type="entry name" value="Glyco_hydro_43"/>
    <property type="match status" value="1"/>
</dbReference>
<dbReference type="InterPro" id="IPR050727">
    <property type="entry name" value="GH43_arabinanases"/>
</dbReference>
<evidence type="ECO:0000256" key="8">
    <source>
        <dbReference type="PIRSR" id="PIRSR026534-3"/>
    </source>
</evidence>
<dbReference type="PANTHER" id="PTHR43301:SF3">
    <property type="entry name" value="ARABINAN ENDO-1,5-ALPHA-L-ARABINOSIDASE A-RELATED"/>
    <property type="match status" value="1"/>
</dbReference>
<dbReference type="PIRSF" id="PIRSF026534">
    <property type="entry name" value="Endo_alpha-L-arabinosidase"/>
    <property type="match status" value="1"/>
</dbReference>
<organism evidence="10 11">
    <name type="scientific">Candidatus Bacteroides merdipullorum</name>
    <dbReference type="NCBI Taxonomy" id="2838474"/>
    <lineage>
        <taxon>Bacteria</taxon>
        <taxon>Pseudomonadati</taxon>
        <taxon>Bacteroidota</taxon>
        <taxon>Bacteroidia</taxon>
        <taxon>Bacteroidales</taxon>
        <taxon>Bacteroidaceae</taxon>
        <taxon>Bacteroides</taxon>
    </lineage>
</organism>
<accession>A0A9D2A558</accession>
<comment type="pathway">
    <text evidence="1 5">Glycan metabolism; L-arabinan degradation.</text>
</comment>
<dbReference type="AlphaFoldDB" id="A0A9D2A558"/>
<feature type="binding site" evidence="7">
    <location>
        <position position="37"/>
    </location>
    <ligand>
        <name>substrate</name>
    </ligand>
</feature>
<dbReference type="SUPFAM" id="SSF75005">
    <property type="entry name" value="Arabinanase/levansucrase/invertase"/>
    <property type="match status" value="1"/>
</dbReference>
<evidence type="ECO:0000256" key="1">
    <source>
        <dbReference type="ARBA" id="ARBA00004834"/>
    </source>
</evidence>
<dbReference type="InterPro" id="IPR006710">
    <property type="entry name" value="Glyco_hydro_43"/>
</dbReference>
<evidence type="ECO:0000313" key="11">
    <source>
        <dbReference type="Proteomes" id="UP000824023"/>
    </source>
</evidence>
<dbReference type="Proteomes" id="UP000824023">
    <property type="component" value="Unassembled WGS sequence"/>
</dbReference>
<evidence type="ECO:0000256" key="3">
    <source>
        <dbReference type="ARBA" id="ARBA00022801"/>
    </source>
</evidence>
<feature type="site" description="Important for catalytic activity, responsible for pKa modulation of the active site Glu and correct orientation of both the proton donor and substrate" evidence="8">
    <location>
        <position position="149"/>
    </location>
</feature>
<evidence type="ECO:0000256" key="4">
    <source>
        <dbReference type="ARBA" id="ARBA00023295"/>
    </source>
</evidence>
<name>A0A9D2A558_9BACE</name>
<evidence type="ECO:0000313" key="10">
    <source>
        <dbReference type="EMBL" id="HIZ02322.1"/>
    </source>
</evidence>
<comment type="similarity">
    <text evidence="2 5">Belongs to the glycosyl hydrolase 43 family.</text>
</comment>
<reference evidence="10" key="2">
    <citation type="submission" date="2021-04" db="EMBL/GenBank/DDBJ databases">
        <authorList>
            <person name="Gilroy R."/>
        </authorList>
    </citation>
    <scope>NUCLEOTIDE SEQUENCE</scope>
    <source>
        <strain evidence="10">ChiHjej12B11-24981</strain>
    </source>
</reference>
<feature type="binding site" evidence="7">
    <location>
        <begin position="146"/>
        <end position="149"/>
    </location>
    <ligand>
        <name>substrate</name>
    </ligand>
</feature>
<sequence>MAAGCSDNDNKGGTVQEPLPDTKTYYTNPVIGPDTPDPTVIKADDGYFYLYNTGGNCYFDRSKDLVNWEFLGTAFTEEDKPAWEPDAGIWAPDINYINGKYVLYYAMSKWGGGATCGIGVAVADTPTGPFTDLGKLFRSNEIDVHNSIDPFYIEDNGKKYLFWGSWWGIWGVELTEDGLALAGGIEQAKANKFQVAWGSEGTDSYEAPYILKRGDYYYLFCSTGTCCEGLNSTYTTVVARSTSLFGPYVNAEGKSMLEGRNHEVVILKNDSFVGTGHNAEIVQDDAGNDWIIYHAYVAGVDQGRVICLDRLYWDEDGWPYVLGNGPAVKAEAPVFNN</sequence>
<feature type="active site" description="Proton acceptor" evidence="6">
    <location>
        <position position="37"/>
    </location>
</feature>
<feature type="active site" description="Proton donor" evidence="6">
    <location>
        <position position="206"/>
    </location>
</feature>
<dbReference type="GO" id="GO:0046558">
    <property type="term" value="F:arabinan endo-1,5-alpha-L-arabinosidase activity"/>
    <property type="evidence" value="ECO:0007669"/>
    <property type="project" value="InterPro"/>
</dbReference>
<evidence type="ECO:0000256" key="6">
    <source>
        <dbReference type="PIRSR" id="PIRSR026534-1"/>
    </source>
</evidence>
<dbReference type="PANTHER" id="PTHR43301">
    <property type="entry name" value="ARABINAN ENDO-1,5-ALPHA-L-ARABINOSIDASE"/>
    <property type="match status" value="1"/>
</dbReference>
<keyword evidence="3 5" id="KW-0378">Hydrolase</keyword>
<reference evidence="10" key="1">
    <citation type="journal article" date="2021" name="PeerJ">
        <title>Extensive microbial diversity within the chicken gut microbiome revealed by metagenomics and culture.</title>
        <authorList>
            <person name="Gilroy R."/>
            <person name="Ravi A."/>
            <person name="Getino M."/>
            <person name="Pursley I."/>
            <person name="Horton D.L."/>
            <person name="Alikhan N.F."/>
            <person name="Baker D."/>
            <person name="Gharbi K."/>
            <person name="Hall N."/>
            <person name="Watson M."/>
            <person name="Adriaenssens E.M."/>
            <person name="Foster-Nyarko E."/>
            <person name="Jarju S."/>
            <person name="Secka A."/>
            <person name="Antonio M."/>
            <person name="Oren A."/>
            <person name="Chaudhuri R.R."/>
            <person name="La Ragione R."/>
            <person name="Hildebrand F."/>
            <person name="Pallen M.J."/>
        </authorList>
    </citation>
    <scope>NUCLEOTIDE SEQUENCE</scope>
    <source>
        <strain evidence="10">ChiHjej12B11-24981</strain>
    </source>
</reference>
<evidence type="ECO:0000256" key="5">
    <source>
        <dbReference type="PIRNR" id="PIRNR026534"/>
    </source>
</evidence>